<proteinExistence type="predicted"/>
<dbReference type="Proteomes" id="UP001228019">
    <property type="component" value="Unassembled WGS sequence"/>
</dbReference>
<sequence length="86" mass="9921">MTIKVYDTHVRTQDGRYLHFDVLIDRNDLEFAQACARRFLAEQGIEDQDITLNDCRFCHVEPSNTEVVEAIARQGFYILKLQGCGV</sequence>
<dbReference type="SUPFAM" id="SSF160766">
    <property type="entry name" value="NE1680-like"/>
    <property type="match status" value="1"/>
</dbReference>
<dbReference type="Pfam" id="PF09630">
    <property type="entry name" value="DUF2024"/>
    <property type="match status" value="1"/>
</dbReference>
<dbReference type="RefSeq" id="WP_304554148.1">
    <property type="nucleotide sequence ID" value="NZ_JAUQOP010000012.1"/>
</dbReference>
<accession>A0ABT9BXZ5</accession>
<comment type="caution">
    <text evidence="1">The sequence shown here is derived from an EMBL/GenBank/DDBJ whole genome shotgun (WGS) entry which is preliminary data.</text>
</comment>
<dbReference type="InterPro" id="IPR023122">
    <property type="entry name" value="NE1680-like_sf"/>
</dbReference>
<organism evidence="1 2">
    <name type="scientific">Pseudomonas citrulli</name>
    <dbReference type="NCBI Taxonomy" id="3064347"/>
    <lineage>
        <taxon>Bacteria</taxon>
        <taxon>Pseudomonadati</taxon>
        <taxon>Pseudomonadota</taxon>
        <taxon>Gammaproteobacteria</taxon>
        <taxon>Pseudomonadales</taxon>
        <taxon>Pseudomonadaceae</taxon>
        <taxon>Pseudomonas</taxon>
    </lineage>
</organism>
<dbReference type="EMBL" id="JAUQOP010000012">
    <property type="protein sequence ID" value="MDO7897427.1"/>
    <property type="molecule type" value="Genomic_DNA"/>
</dbReference>
<keyword evidence="2" id="KW-1185">Reference proteome</keyword>
<protein>
    <submittedName>
        <fullName evidence="1">DUF2024 family protein</fullName>
    </submittedName>
</protein>
<dbReference type="InterPro" id="IPR018592">
    <property type="entry name" value="DUF2024"/>
</dbReference>
<evidence type="ECO:0000313" key="1">
    <source>
        <dbReference type="EMBL" id="MDO7897427.1"/>
    </source>
</evidence>
<gene>
    <name evidence="1" type="ORF">Q6A48_11070</name>
</gene>
<dbReference type="Gene3D" id="3.10.510.10">
    <property type="entry name" value="NE1680-like"/>
    <property type="match status" value="1"/>
</dbReference>
<name>A0ABT9BXZ5_9PSED</name>
<reference evidence="1 2" key="1">
    <citation type="submission" date="2023-07" db="EMBL/GenBank/DDBJ databases">
        <title>Identification of four novel Pseudomonas species associated with bacterial leaf spot of cucurbits.</title>
        <authorList>
            <person name="Fullem K.R."/>
        </authorList>
    </citation>
    <scope>NUCLEOTIDE SEQUENCE [LARGE SCALE GENOMIC DNA]</scope>
    <source>
        <strain evidence="1 2">K18</strain>
    </source>
</reference>
<evidence type="ECO:0000313" key="2">
    <source>
        <dbReference type="Proteomes" id="UP001228019"/>
    </source>
</evidence>